<dbReference type="PROSITE" id="PS50404">
    <property type="entry name" value="GST_NTER"/>
    <property type="match status" value="1"/>
</dbReference>
<keyword evidence="3" id="KW-1185">Reference proteome</keyword>
<dbReference type="InterPro" id="IPR036249">
    <property type="entry name" value="Thioredoxin-like_sf"/>
</dbReference>
<dbReference type="Pfam" id="PF13409">
    <property type="entry name" value="GST_N_2"/>
    <property type="match status" value="1"/>
</dbReference>
<dbReference type="SUPFAM" id="SSF52833">
    <property type="entry name" value="Thioredoxin-like"/>
    <property type="match status" value="1"/>
</dbReference>
<gene>
    <name evidence="2" type="ORF">PQU98_13590</name>
</gene>
<dbReference type="Gene3D" id="3.40.30.10">
    <property type="entry name" value="Glutaredoxin"/>
    <property type="match status" value="1"/>
</dbReference>
<dbReference type="CDD" id="cd03194">
    <property type="entry name" value="GST_C_3"/>
    <property type="match status" value="1"/>
</dbReference>
<dbReference type="InterPro" id="IPR036282">
    <property type="entry name" value="Glutathione-S-Trfase_C_sf"/>
</dbReference>
<reference evidence="2 3" key="1">
    <citation type="submission" date="2023-01" db="EMBL/GenBank/DDBJ databases">
        <title>Novel species of the genus Asticcacaulis isolated from rivers.</title>
        <authorList>
            <person name="Lu H."/>
        </authorList>
    </citation>
    <scope>NUCLEOTIDE SEQUENCE [LARGE SCALE GENOMIC DNA]</scope>
    <source>
        <strain evidence="2 3">LKC15W</strain>
    </source>
</reference>
<dbReference type="Proteomes" id="UP001218579">
    <property type="component" value="Unassembled WGS sequence"/>
</dbReference>
<organism evidence="2 3">
    <name type="scientific">Asticcacaulis machinosus</name>
    <dbReference type="NCBI Taxonomy" id="2984211"/>
    <lineage>
        <taxon>Bacteria</taxon>
        <taxon>Pseudomonadati</taxon>
        <taxon>Pseudomonadota</taxon>
        <taxon>Alphaproteobacteria</taxon>
        <taxon>Caulobacterales</taxon>
        <taxon>Caulobacteraceae</taxon>
        <taxon>Asticcacaulis</taxon>
    </lineage>
</organism>
<dbReference type="PANTHER" id="PTHR42673:SF4">
    <property type="entry name" value="MALEYLACETOACETATE ISOMERASE"/>
    <property type="match status" value="1"/>
</dbReference>
<dbReference type="SFLD" id="SFLDS00019">
    <property type="entry name" value="Glutathione_Transferase_(cytos"/>
    <property type="match status" value="1"/>
</dbReference>
<dbReference type="Pfam" id="PF13410">
    <property type="entry name" value="GST_C_2"/>
    <property type="match status" value="1"/>
</dbReference>
<dbReference type="SUPFAM" id="SSF47616">
    <property type="entry name" value="GST C-terminal domain-like"/>
    <property type="match status" value="1"/>
</dbReference>
<evidence type="ECO:0000259" key="1">
    <source>
        <dbReference type="PROSITE" id="PS50404"/>
    </source>
</evidence>
<dbReference type="CDD" id="cd03043">
    <property type="entry name" value="GST_N_1"/>
    <property type="match status" value="1"/>
</dbReference>
<sequence>MYNLYIANKNYSSWSLRPWVLLSELGIEFVEHMNFFKGGYGKNPEFLKFSPTGLVPCLTEHSVTVWDSLAIAEYVYEQHPSVWPKDHAARAWARSAAAEMHSGFSALRNTCSMNCGVRIKLRDITPALQKDLDRLEALWLDGLKRFGGPYLAGDKFTAVDAFFCPVAFRVRSYGLKLSPKSAAYVERLLDLESMQIWYEAALAEKARDPDHEAELEAAGDVIADYRAQAEPV</sequence>
<proteinExistence type="predicted"/>
<feature type="domain" description="GST N-terminal" evidence="1">
    <location>
        <begin position="2"/>
        <end position="83"/>
    </location>
</feature>
<dbReference type="RefSeq" id="WP_272745471.1">
    <property type="nucleotide sequence ID" value="NZ_JAQQKV010000002.1"/>
</dbReference>
<accession>A0ABT5HLZ8</accession>
<evidence type="ECO:0000313" key="2">
    <source>
        <dbReference type="EMBL" id="MDC7677171.1"/>
    </source>
</evidence>
<comment type="caution">
    <text evidence="2">The sequence shown here is derived from an EMBL/GenBank/DDBJ whole genome shotgun (WGS) entry which is preliminary data.</text>
</comment>
<dbReference type="InterPro" id="IPR004045">
    <property type="entry name" value="Glutathione_S-Trfase_N"/>
</dbReference>
<dbReference type="InterPro" id="IPR040079">
    <property type="entry name" value="Glutathione_S-Trfase"/>
</dbReference>
<dbReference type="Gene3D" id="1.20.1050.10">
    <property type="match status" value="1"/>
</dbReference>
<evidence type="ECO:0000313" key="3">
    <source>
        <dbReference type="Proteomes" id="UP001218579"/>
    </source>
</evidence>
<protein>
    <submittedName>
        <fullName evidence="2">Glutathione S-transferase family protein</fullName>
    </submittedName>
</protein>
<dbReference type="EMBL" id="JAQQKV010000002">
    <property type="protein sequence ID" value="MDC7677171.1"/>
    <property type="molecule type" value="Genomic_DNA"/>
</dbReference>
<dbReference type="PANTHER" id="PTHR42673">
    <property type="entry name" value="MALEYLACETOACETATE ISOMERASE"/>
    <property type="match status" value="1"/>
</dbReference>
<name>A0ABT5HLZ8_9CAUL</name>
<dbReference type="SFLD" id="SFLDG00358">
    <property type="entry name" value="Main_(cytGST)"/>
    <property type="match status" value="1"/>
</dbReference>